<dbReference type="RefSeq" id="WP_016407758.1">
    <property type="nucleotide sequence ID" value="NZ_DAVZTY010000112.1"/>
</dbReference>
<sequence>MARPRKCRRVCGMPRTNSFAPMGSQLCEERIIMAVDEYETIRLIDLAGYTQEECAAQMGIARTTVQGIYNDARRKLADALVNGKMLFIEGGDIDICERENAGCGRKCGQLCRKEMKDEKNKRNLGDEFDE</sequence>
<dbReference type="SUPFAM" id="SSF88659">
    <property type="entry name" value="Sigma3 and sigma4 domains of RNA polymerase sigma factors"/>
    <property type="match status" value="1"/>
</dbReference>
<dbReference type="Pfam" id="PF02001">
    <property type="entry name" value="DUF134"/>
    <property type="match status" value="1"/>
</dbReference>
<gene>
    <name evidence="3" type="ORF">KGMB03357_02840</name>
</gene>
<dbReference type="InterPro" id="IPR036388">
    <property type="entry name" value="WH-like_DNA-bd_sf"/>
</dbReference>
<dbReference type="PANTHER" id="PTHR37478">
    <property type="match status" value="1"/>
</dbReference>
<evidence type="ECO:0000256" key="2">
    <source>
        <dbReference type="HAMAP-Rule" id="MF_00674"/>
    </source>
</evidence>
<accession>A0A401LAN9</accession>
<organism evidence="3 4">
    <name type="scientific">Anaerotignum faecicola</name>
    <dbReference type="NCBI Taxonomy" id="2358141"/>
    <lineage>
        <taxon>Bacteria</taxon>
        <taxon>Bacillati</taxon>
        <taxon>Bacillota</taxon>
        <taxon>Clostridia</taxon>
        <taxon>Lachnospirales</taxon>
        <taxon>Anaerotignaceae</taxon>
        <taxon>Anaerotignum</taxon>
    </lineage>
</organism>
<keyword evidence="4" id="KW-1185">Reference proteome</keyword>
<evidence type="ECO:0000313" key="4">
    <source>
        <dbReference type="Proteomes" id="UP000287361"/>
    </source>
</evidence>
<dbReference type="OrthoDB" id="280278at2"/>
<dbReference type="PANTHER" id="PTHR37478:SF2">
    <property type="entry name" value="UPF0251 PROTEIN TK0562"/>
    <property type="match status" value="1"/>
</dbReference>
<comment type="caution">
    <text evidence="3">The sequence shown here is derived from an EMBL/GenBank/DDBJ whole genome shotgun (WGS) entry which is preliminary data.</text>
</comment>
<reference evidence="3 4" key="1">
    <citation type="submission" date="2018-10" db="EMBL/GenBank/DDBJ databases">
        <title>Draft Genome Sequence of Anaerotignum sp. KCTC 15736.</title>
        <authorList>
            <person name="Choi S.H."/>
            <person name="Kim J.S."/>
            <person name="Kang S.W."/>
            <person name="Lee J.S."/>
            <person name="Park S.H."/>
        </authorList>
    </citation>
    <scope>NUCLEOTIDE SEQUENCE [LARGE SCALE GENOMIC DNA]</scope>
    <source>
        <strain evidence="3 4">KCTC 15736</strain>
    </source>
</reference>
<evidence type="ECO:0000256" key="1">
    <source>
        <dbReference type="ARBA" id="ARBA00009350"/>
    </source>
</evidence>
<dbReference type="Gene3D" id="1.10.10.10">
    <property type="entry name" value="Winged helix-like DNA-binding domain superfamily/Winged helix DNA-binding domain"/>
    <property type="match status" value="1"/>
</dbReference>
<evidence type="ECO:0000313" key="3">
    <source>
        <dbReference type="EMBL" id="GCB28623.1"/>
    </source>
</evidence>
<proteinExistence type="inferred from homology"/>
<dbReference type="InterPro" id="IPR002852">
    <property type="entry name" value="UPF0251"/>
</dbReference>
<dbReference type="HAMAP" id="MF_00674">
    <property type="entry name" value="UPF0251"/>
    <property type="match status" value="1"/>
</dbReference>
<dbReference type="Proteomes" id="UP000287361">
    <property type="component" value="Unassembled WGS sequence"/>
</dbReference>
<dbReference type="InterPro" id="IPR013324">
    <property type="entry name" value="RNA_pol_sigma_r3/r4-like"/>
</dbReference>
<dbReference type="AlphaFoldDB" id="A0A401LAN9"/>
<name>A0A401LAN9_9FIRM</name>
<comment type="similarity">
    <text evidence="1 2">Belongs to the UPF0251 family.</text>
</comment>
<dbReference type="GeneID" id="86193291"/>
<protein>
    <recommendedName>
        <fullName evidence="2">UPF0251 protein KGMB03357_02840</fullName>
    </recommendedName>
</protein>
<dbReference type="EMBL" id="BHVZ01000001">
    <property type="protein sequence ID" value="GCB28623.1"/>
    <property type="molecule type" value="Genomic_DNA"/>
</dbReference>